<keyword evidence="7 10" id="KW-1133">Transmembrane helix</keyword>
<keyword evidence="8 10" id="KW-0472">Membrane</keyword>
<dbReference type="CDD" id="cd18571">
    <property type="entry name" value="ABC_6TM_peptidase_like"/>
    <property type="match status" value="1"/>
</dbReference>
<dbReference type="Gene3D" id="3.90.70.10">
    <property type="entry name" value="Cysteine proteinases"/>
    <property type="match status" value="1"/>
</dbReference>
<evidence type="ECO:0000259" key="12">
    <source>
        <dbReference type="PROSITE" id="PS50929"/>
    </source>
</evidence>
<evidence type="ECO:0000313" key="14">
    <source>
        <dbReference type="EMBL" id="MBB5286487.1"/>
    </source>
</evidence>
<dbReference type="InterPro" id="IPR011527">
    <property type="entry name" value="ABC1_TM_dom"/>
</dbReference>
<dbReference type="GO" id="GO:0006508">
    <property type="term" value="P:proteolysis"/>
    <property type="evidence" value="ECO:0007669"/>
    <property type="project" value="InterPro"/>
</dbReference>
<dbReference type="InterPro" id="IPR003439">
    <property type="entry name" value="ABC_transporter-like_ATP-bd"/>
</dbReference>
<dbReference type="EMBL" id="JACHGF010000010">
    <property type="protein sequence ID" value="MBB5286487.1"/>
    <property type="molecule type" value="Genomic_DNA"/>
</dbReference>
<evidence type="ECO:0000259" key="13">
    <source>
        <dbReference type="PROSITE" id="PS50990"/>
    </source>
</evidence>
<dbReference type="Pfam" id="PF00005">
    <property type="entry name" value="ABC_tran"/>
    <property type="match status" value="1"/>
</dbReference>
<dbReference type="Gene3D" id="3.40.50.300">
    <property type="entry name" value="P-loop containing nucleotide triphosphate hydrolases"/>
    <property type="match status" value="1"/>
</dbReference>
<dbReference type="Pfam" id="PF03412">
    <property type="entry name" value="Peptidase_C39"/>
    <property type="match status" value="1"/>
</dbReference>
<accession>A0A840TY45</accession>
<dbReference type="Pfam" id="PF00664">
    <property type="entry name" value="ABC_membrane"/>
    <property type="match status" value="1"/>
</dbReference>
<dbReference type="GO" id="GO:0015421">
    <property type="term" value="F:ABC-type oligopeptide transporter activity"/>
    <property type="evidence" value="ECO:0007669"/>
    <property type="project" value="TreeGrafter"/>
</dbReference>
<dbReference type="InterPro" id="IPR003593">
    <property type="entry name" value="AAA+_ATPase"/>
</dbReference>
<evidence type="ECO:0000256" key="3">
    <source>
        <dbReference type="ARBA" id="ARBA00022692"/>
    </source>
</evidence>
<comment type="caution">
    <text evidence="14">The sequence shown here is derived from an EMBL/GenBank/DDBJ whole genome shotgun (WGS) entry which is preliminary data.</text>
</comment>
<keyword evidence="6 14" id="KW-0067">ATP-binding</keyword>
<evidence type="ECO:0000256" key="8">
    <source>
        <dbReference type="ARBA" id="ARBA00023136"/>
    </source>
</evidence>
<feature type="domain" description="Peptidase C39" evidence="13">
    <location>
        <begin position="9"/>
        <end position="133"/>
    </location>
</feature>
<dbReference type="InterPro" id="IPR036640">
    <property type="entry name" value="ABC1_TM_sf"/>
</dbReference>
<dbReference type="RefSeq" id="WP_184177672.1">
    <property type="nucleotide sequence ID" value="NZ_JACHGF010000010.1"/>
</dbReference>
<dbReference type="InterPro" id="IPR027417">
    <property type="entry name" value="P-loop_NTPase"/>
</dbReference>
<evidence type="ECO:0000256" key="5">
    <source>
        <dbReference type="ARBA" id="ARBA00022801"/>
    </source>
</evidence>
<comment type="subcellular location">
    <subcellularLocation>
        <location evidence="1">Cell membrane</location>
        <topology evidence="1">Multi-pass membrane protein</topology>
    </subcellularLocation>
</comment>
<evidence type="ECO:0000256" key="9">
    <source>
        <dbReference type="ARBA" id="ARBA00040960"/>
    </source>
</evidence>
<name>A0A840TY45_9BACT</name>
<dbReference type="SMART" id="SM00382">
    <property type="entry name" value="AAA"/>
    <property type="match status" value="1"/>
</dbReference>
<keyword evidence="4" id="KW-0547">Nucleotide-binding</keyword>
<evidence type="ECO:0000256" key="10">
    <source>
        <dbReference type="SAM" id="Phobius"/>
    </source>
</evidence>
<dbReference type="InterPro" id="IPR017871">
    <property type="entry name" value="ABC_transporter-like_CS"/>
</dbReference>
<dbReference type="Proteomes" id="UP000557307">
    <property type="component" value="Unassembled WGS sequence"/>
</dbReference>
<dbReference type="PROSITE" id="PS50990">
    <property type="entry name" value="PEPTIDASE_C39"/>
    <property type="match status" value="1"/>
</dbReference>
<dbReference type="PANTHER" id="PTHR43394:SF1">
    <property type="entry name" value="ATP-BINDING CASSETTE SUB-FAMILY B MEMBER 10, MITOCHONDRIAL"/>
    <property type="match status" value="1"/>
</dbReference>
<evidence type="ECO:0000256" key="4">
    <source>
        <dbReference type="ARBA" id="ARBA00022741"/>
    </source>
</evidence>
<keyword evidence="5" id="KW-0378">Hydrolase</keyword>
<reference evidence="14 15" key="1">
    <citation type="submission" date="2020-08" db="EMBL/GenBank/DDBJ databases">
        <title>Genomic Encyclopedia of Type Strains, Phase IV (KMG-IV): sequencing the most valuable type-strain genomes for metagenomic binning, comparative biology and taxonomic classification.</title>
        <authorList>
            <person name="Goeker M."/>
        </authorList>
    </citation>
    <scope>NUCLEOTIDE SEQUENCE [LARGE SCALE GENOMIC DNA]</scope>
    <source>
        <strain evidence="14 15">DSM 105074</strain>
    </source>
</reference>
<dbReference type="FunFam" id="3.40.50.300:FF:000604">
    <property type="entry name" value="ABC transporter B family member 28"/>
    <property type="match status" value="1"/>
</dbReference>
<feature type="transmembrane region" description="Helical" evidence="10">
    <location>
        <begin position="215"/>
        <end position="240"/>
    </location>
</feature>
<dbReference type="SUPFAM" id="SSF90123">
    <property type="entry name" value="ABC transporter transmembrane region"/>
    <property type="match status" value="1"/>
</dbReference>
<feature type="transmembrane region" description="Helical" evidence="10">
    <location>
        <begin position="252"/>
        <end position="279"/>
    </location>
</feature>
<keyword evidence="15" id="KW-1185">Reference proteome</keyword>
<evidence type="ECO:0000256" key="7">
    <source>
        <dbReference type="ARBA" id="ARBA00022989"/>
    </source>
</evidence>
<proteinExistence type="predicted"/>
<dbReference type="GO" id="GO:0005737">
    <property type="term" value="C:cytoplasm"/>
    <property type="evidence" value="ECO:0007669"/>
    <property type="project" value="UniProtKB-ARBA"/>
</dbReference>
<gene>
    <name evidence="14" type="ORF">HNQ92_004648</name>
</gene>
<dbReference type="PROSITE" id="PS50893">
    <property type="entry name" value="ABC_TRANSPORTER_2"/>
    <property type="match status" value="1"/>
</dbReference>
<dbReference type="GO" id="GO:0005886">
    <property type="term" value="C:plasma membrane"/>
    <property type="evidence" value="ECO:0007669"/>
    <property type="project" value="UniProtKB-SubCell"/>
</dbReference>
<dbReference type="PROSITE" id="PS50929">
    <property type="entry name" value="ABC_TM1F"/>
    <property type="match status" value="1"/>
</dbReference>
<dbReference type="InterPro" id="IPR005074">
    <property type="entry name" value="Peptidase_C39"/>
</dbReference>
<keyword evidence="3 10" id="KW-0812">Transmembrane</keyword>
<dbReference type="GO" id="GO:0016887">
    <property type="term" value="F:ATP hydrolysis activity"/>
    <property type="evidence" value="ECO:0007669"/>
    <property type="project" value="InterPro"/>
</dbReference>
<evidence type="ECO:0000259" key="11">
    <source>
        <dbReference type="PROSITE" id="PS50893"/>
    </source>
</evidence>
<evidence type="ECO:0000256" key="2">
    <source>
        <dbReference type="ARBA" id="ARBA00022448"/>
    </source>
</evidence>
<feature type="domain" description="ABC transmembrane type-1" evidence="12">
    <location>
        <begin position="221"/>
        <end position="498"/>
    </location>
</feature>
<feature type="transmembrane region" description="Helical" evidence="10">
    <location>
        <begin position="326"/>
        <end position="349"/>
    </location>
</feature>
<keyword evidence="2" id="KW-0813">Transport</keyword>
<dbReference type="GO" id="GO:0008233">
    <property type="term" value="F:peptidase activity"/>
    <property type="evidence" value="ECO:0007669"/>
    <property type="project" value="InterPro"/>
</dbReference>
<dbReference type="InterPro" id="IPR039421">
    <property type="entry name" value="Type_1_exporter"/>
</dbReference>
<dbReference type="SUPFAM" id="SSF52540">
    <property type="entry name" value="P-loop containing nucleoside triphosphate hydrolases"/>
    <property type="match status" value="2"/>
</dbReference>
<evidence type="ECO:0000313" key="15">
    <source>
        <dbReference type="Proteomes" id="UP000557307"/>
    </source>
</evidence>
<evidence type="ECO:0000256" key="1">
    <source>
        <dbReference type="ARBA" id="ARBA00004651"/>
    </source>
</evidence>
<sequence length="815" mass="90744">MKKFPHYRQLDQMDCGPTCLRMVAKHYGRHYSAQTMREKAQIGKDGVSMLGIAEAAEGVGFKTVGVRVTLEKLVEEAPLPCILHWGQNHFVVLYKVSQGSVSRRFLQGIRGGRKPTLDLEPVSILRQDQQETYAPHAQPTISTALFHIADPAASLITYTAEEFERRWLSSEHEGEKKGLALLLEPGTRFYEEEGEKVEGLRLTQLLGYLFRYKKLVAQLGLGMLAGSGLSLLLPFLTQAVVDVGIGTQNVGFLYLVLIAQMVLMLSSSAVGFLQSWILLHISVRLNLTILSEFLAKLMRLPLSFFDVKQFGDIMQRIGDHHRIEQFLTGQTLSVVFSLFNLLVFGFVLAYYNMTIFLVAAGASVAYALWVVAFLRQRRKLDTKRFDVSSRNQSQIVQLIQGMQDIKLAGAETGKRWEWERTQARLFKWSVQSLSLSQFQQAGGLVINQGKNIFITFLAAKAVIDGQMTLGALVSVQYILGQFNAPIEQMIGFLQAWQDAQISLERLNEVHGLADEEPAGTPLRQNWNPQQDLVIENLTYTYPGAGNEPVLCNINLTIPHGKTTAIVGTSGSGKTTLLKLLLRFYAPQKGRIYLTVPTDRPQPPERRTALLAGEGGALTDSIRFDLPEGVVKASGGLNLDRISHSAWRQQCGVVMQEGFLFSDSIARNIAVCEEVIDQERLYRATHMANIQDFIESLPLGYHTKIGAEGNGISQGQKQRILIARAVYKNPQLLLFDEATNALDANNEAIIIQNLESFFRGRTVVVVAHRLSTVKNADQIVVMEQGEIVEQGTHAELVARQGKYFELVSNQLELAVG</sequence>
<feature type="transmembrane region" description="Helical" evidence="10">
    <location>
        <begin position="355"/>
        <end position="374"/>
    </location>
</feature>
<dbReference type="CDD" id="cd02418">
    <property type="entry name" value="Peptidase_C39B"/>
    <property type="match status" value="1"/>
</dbReference>
<feature type="domain" description="ABC transporter" evidence="11">
    <location>
        <begin position="532"/>
        <end position="808"/>
    </location>
</feature>
<evidence type="ECO:0000256" key="6">
    <source>
        <dbReference type="ARBA" id="ARBA00022840"/>
    </source>
</evidence>
<dbReference type="PANTHER" id="PTHR43394">
    <property type="entry name" value="ATP-DEPENDENT PERMEASE MDL1, MITOCHONDRIAL"/>
    <property type="match status" value="1"/>
</dbReference>
<dbReference type="AlphaFoldDB" id="A0A840TY45"/>
<dbReference type="PROSITE" id="PS00211">
    <property type="entry name" value="ABC_TRANSPORTER_1"/>
    <property type="match status" value="1"/>
</dbReference>
<organism evidence="14 15">
    <name type="scientific">Rhabdobacter roseus</name>
    <dbReference type="NCBI Taxonomy" id="1655419"/>
    <lineage>
        <taxon>Bacteria</taxon>
        <taxon>Pseudomonadati</taxon>
        <taxon>Bacteroidota</taxon>
        <taxon>Cytophagia</taxon>
        <taxon>Cytophagales</taxon>
        <taxon>Cytophagaceae</taxon>
        <taxon>Rhabdobacter</taxon>
    </lineage>
</organism>
<dbReference type="GO" id="GO:0005524">
    <property type="term" value="F:ATP binding"/>
    <property type="evidence" value="ECO:0007669"/>
    <property type="project" value="UniProtKB-KW"/>
</dbReference>
<dbReference type="Gene3D" id="1.20.1560.10">
    <property type="entry name" value="ABC transporter type 1, transmembrane domain"/>
    <property type="match status" value="1"/>
</dbReference>
<protein>
    <recommendedName>
        <fullName evidence="9">Multidrug resistance-like ATP-binding protein MdlB</fullName>
    </recommendedName>
</protein>